<dbReference type="AlphaFoldDB" id="A0A0B4EQS0"/>
<feature type="transmembrane region" description="Helical" evidence="1">
    <location>
        <begin position="12"/>
        <end position="29"/>
    </location>
</feature>
<gene>
    <name evidence="2" type="ORF">C095_03895</name>
</gene>
<organism evidence="2 3">
    <name type="scientific">Fusobacterium necrophorum subsp. funduliforme B35</name>
    <dbReference type="NCBI Taxonomy" id="1226633"/>
    <lineage>
        <taxon>Bacteria</taxon>
        <taxon>Fusobacteriati</taxon>
        <taxon>Fusobacteriota</taxon>
        <taxon>Fusobacteriia</taxon>
        <taxon>Fusobacteriales</taxon>
        <taxon>Fusobacteriaceae</taxon>
        <taxon>Fusobacterium</taxon>
    </lineage>
</organism>
<evidence type="ECO:0000256" key="1">
    <source>
        <dbReference type="SAM" id="Phobius"/>
    </source>
</evidence>
<dbReference type="EMBL" id="AUZI01000012">
    <property type="protein sequence ID" value="KID49300.1"/>
    <property type="molecule type" value="Genomic_DNA"/>
</dbReference>
<evidence type="ECO:0000313" key="3">
    <source>
        <dbReference type="Proteomes" id="UP000031184"/>
    </source>
</evidence>
<keyword evidence="1" id="KW-1133">Transmembrane helix</keyword>
<proteinExistence type="predicted"/>
<protein>
    <submittedName>
        <fullName evidence="2">Uncharacterized protein</fullName>
    </submittedName>
</protein>
<evidence type="ECO:0000313" key="2">
    <source>
        <dbReference type="EMBL" id="KID49300.1"/>
    </source>
</evidence>
<accession>A0A0B4EQS0</accession>
<comment type="caution">
    <text evidence="2">The sequence shown here is derived from an EMBL/GenBank/DDBJ whole genome shotgun (WGS) entry which is preliminary data.</text>
</comment>
<dbReference type="Proteomes" id="UP000031184">
    <property type="component" value="Unassembled WGS sequence"/>
</dbReference>
<name>A0A0B4EQS0_9FUSO</name>
<sequence length="47" mass="5772">MVYKFFHSSSPFLYLIRFSFQNFFAFPFSKTSVFLKKFSANFVFFLY</sequence>
<keyword evidence="1" id="KW-0812">Transmembrane</keyword>
<reference evidence="2 3" key="1">
    <citation type="submission" date="2013-08" db="EMBL/GenBank/DDBJ databases">
        <title>An opportunistic ruminal bacterium that causes liver abscesses in cattle.</title>
        <authorList>
            <person name="Benahmed F.H."/>
            <person name="Rasmussen M."/>
            <person name="Harbottle H."/>
            <person name="Soppet D."/>
            <person name="Nagaraja T.G."/>
            <person name="Davidson M."/>
        </authorList>
    </citation>
    <scope>NUCLEOTIDE SEQUENCE [LARGE SCALE GENOMIC DNA]</scope>
    <source>
        <strain evidence="2 3">B35</strain>
    </source>
</reference>
<keyword evidence="1" id="KW-0472">Membrane</keyword>